<dbReference type="HOGENOM" id="CLU_025431_1_1_11"/>
<gene>
    <name evidence="3" type="ORF">Rhola_00000430</name>
</gene>
<dbReference type="SUPFAM" id="SSF81606">
    <property type="entry name" value="PP2C-like"/>
    <property type="match status" value="1"/>
</dbReference>
<dbReference type="STRING" id="529884.Rhola_00000430"/>
<dbReference type="CDD" id="cd00143">
    <property type="entry name" value="PP2Cc"/>
    <property type="match status" value="1"/>
</dbReference>
<protein>
    <submittedName>
        <fullName evidence="3">Serine/threonine protein phosphatase</fullName>
        <ecNumber evidence="3">3.1.3.16</ecNumber>
    </submittedName>
</protein>
<dbReference type="KEGG" id="rla:Rhola_00000430"/>
<proteinExistence type="predicted"/>
<keyword evidence="1" id="KW-0812">Transmembrane</keyword>
<reference evidence="3 4" key="1">
    <citation type="journal article" date="2014" name="Int. J. Syst. Evol. Microbiol.">
        <title>Rhodoluna lacicola gen. nov., sp. nov., a planktonic freshwater bacterium with stream-lined genome.</title>
        <authorList>
            <person name="Hahn M."/>
            <person name="Schmidt J."/>
            <person name="Taipale S.J."/>
            <person name="Doolittle W.F."/>
            <person name="Koll U."/>
        </authorList>
    </citation>
    <scope>NUCLEOTIDE SEQUENCE [LARGE SCALE GENOMIC DNA]</scope>
    <source>
        <strain evidence="3 4">MWH-Ta8</strain>
    </source>
</reference>
<dbReference type="RefSeq" id="WP_051636122.1">
    <property type="nucleotide sequence ID" value="NZ_CP007490.1"/>
</dbReference>
<sequence length="417" mass="46063">MAIKTVSFAASDIGRIRASNQDSGYAGYNLFFVADGMGGHAGGDIASALTTQKVAKVDRVYDSTEEATKALIDVIWEANALLGTTAQQHPELSGLGTTFSGIVFTGDRVTVGHIGDSRIYLAREGEVSQVTSDHTFVQRLVETGRITAEEALVHPRRSVLMRVLGDVEEFPDVDTFSMDAKPGDRWLLCSDGLSGVVPDEIAERILLSKMDSKEATELLVGEALEFGAPDNVTVVVVDVLDAGLQTDFEPTARFVGSAANEVVIEEAKGRRTLKILNPLNLFDLLRKVDDAESYLPGADDYLEKFLRETKRRIWWRRVRQMVTILTLIAIAVLGVRWAYDYTQTRYYIGLQNDKVYIFQGIKESLGPLMLSSPYKDTTLIVDDLNSYQLNLVQRTISAESLEDANRIVKLLEEGSNK</sequence>
<keyword evidence="3" id="KW-0378">Hydrolase</keyword>
<feature type="transmembrane region" description="Helical" evidence="1">
    <location>
        <begin position="321"/>
        <end position="339"/>
    </location>
</feature>
<evidence type="ECO:0000259" key="2">
    <source>
        <dbReference type="PROSITE" id="PS51746"/>
    </source>
</evidence>
<dbReference type="GO" id="GO:0004722">
    <property type="term" value="F:protein serine/threonine phosphatase activity"/>
    <property type="evidence" value="ECO:0007669"/>
    <property type="project" value="UniProtKB-EC"/>
</dbReference>
<dbReference type="SMART" id="SM00332">
    <property type="entry name" value="PP2Cc"/>
    <property type="match status" value="1"/>
</dbReference>
<dbReference type="Pfam" id="PF13672">
    <property type="entry name" value="PP2C_2"/>
    <property type="match status" value="1"/>
</dbReference>
<keyword evidence="1" id="KW-1133">Transmembrane helix</keyword>
<keyword evidence="4" id="KW-1185">Reference proteome</keyword>
<dbReference type="PATRIC" id="fig|529884.3.peg.40"/>
<dbReference type="InterPro" id="IPR036457">
    <property type="entry name" value="PPM-type-like_dom_sf"/>
</dbReference>
<dbReference type="PROSITE" id="PS51746">
    <property type="entry name" value="PPM_2"/>
    <property type="match status" value="1"/>
</dbReference>
<dbReference type="InterPro" id="IPR001932">
    <property type="entry name" value="PPM-type_phosphatase-like_dom"/>
</dbReference>
<evidence type="ECO:0000256" key="1">
    <source>
        <dbReference type="SAM" id="Phobius"/>
    </source>
</evidence>
<dbReference type="AlphaFoldDB" id="A0A060JKR2"/>
<dbReference type="InterPro" id="IPR015655">
    <property type="entry name" value="PP2C"/>
</dbReference>
<organism evidence="3 4">
    <name type="scientific">Rhodoluna lacicola</name>
    <dbReference type="NCBI Taxonomy" id="529884"/>
    <lineage>
        <taxon>Bacteria</taxon>
        <taxon>Bacillati</taxon>
        <taxon>Actinomycetota</taxon>
        <taxon>Actinomycetes</taxon>
        <taxon>Micrococcales</taxon>
        <taxon>Microbacteriaceae</taxon>
        <taxon>Luna cluster</taxon>
        <taxon>Luna-1 subcluster</taxon>
        <taxon>Rhodoluna</taxon>
    </lineage>
</organism>
<dbReference type="OrthoDB" id="9801841at2"/>
<accession>A0A060JKR2</accession>
<dbReference type="PANTHER" id="PTHR47992">
    <property type="entry name" value="PROTEIN PHOSPHATASE"/>
    <property type="match status" value="1"/>
</dbReference>
<feature type="domain" description="PPM-type phosphatase" evidence="2">
    <location>
        <begin position="6"/>
        <end position="239"/>
    </location>
</feature>
<dbReference type="Proteomes" id="UP000067708">
    <property type="component" value="Chromosome"/>
</dbReference>
<dbReference type="eggNOG" id="COG0631">
    <property type="taxonomic scope" value="Bacteria"/>
</dbReference>
<name>A0A060JKR2_9MICO</name>
<dbReference type="EC" id="3.1.3.16" evidence="3"/>
<evidence type="ECO:0000313" key="4">
    <source>
        <dbReference type="Proteomes" id="UP000067708"/>
    </source>
</evidence>
<dbReference type="EMBL" id="CP007490">
    <property type="protein sequence ID" value="AIC46874.1"/>
    <property type="molecule type" value="Genomic_DNA"/>
</dbReference>
<dbReference type="SMART" id="SM00331">
    <property type="entry name" value="PP2C_SIG"/>
    <property type="match status" value="1"/>
</dbReference>
<evidence type="ECO:0000313" key="3">
    <source>
        <dbReference type="EMBL" id="AIC46874.1"/>
    </source>
</evidence>
<keyword evidence="1" id="KW-0472">Membrane</keyword>
<dbReference type="Gene3D" id="3.60.40.10">
    <property type="entry name" value="PPM-type phosphatase domain"/>
    <property type="match status" value="1"/>
</dbReference>